<dbReference type="InterPro" id="IPR021085">
    <property type="entry name" value="AvrE_T3Es"/>
</dbReference>
<comment type="caution">
    <text evidence="3">The sequence shown here is derived from an EMBL/GenBank/DDBJ whole genome shotgun (WGS) entry which is preliminary data.</text>
</comment>
<feature type="region of interest" description="Disordered" evidence="2">
    <location>
        <begin position="92"/>
        <end position="116"/>
    </location>
</feature>
<feature type="non-terminal residue" evidence="3">
    <location>
        <position position="2176"/>
    </location>
</feature>
<dbReference type="Pfam" id="PF11725">
    <property type="entry name" value="AvrE_T3Es"/>
    <property type="match status" value="1"/>
</dbReference>
<dbReference type="InterPro" id="IPR001343">
    <property type="entry name" value="Hemolysn_Ca-bd"/>
</dbReference>
<dbReference type="InterPro" id="IPR011049">
    <property type="entry name" value="Serralysin-like_metalloprot_C"/>
</dbReference>
<dbReference type="PRINTS" id="PR00313">
    <property type="entry name" value="CABNDNGRPT"/>
</dbReference>
<evidence type="ECO:0000313" key="3">
    <source>
        <dbReference type="EMBL" id="TQV69957.1"/>
    </source>
</evidence>
<evidence type="ECO:0008006" key="5">
    <source>
        <dbReference type="Google" id="ProtNLM"/>
    </source>
</evidence>
<accession>A0A545SYB4</accession>
<feature type="compositionally biased region" description="Polar residues" evidence="2">
    <location>
        <begin position="98"/>
        <end position="111"/>
    </location>
</feature>
<dbReference type="PROSITE" id="PS00330">
    <property type="entry name" value="HEMOLYSIN_CALCIUM"/>
    <property type="match status" value="1"/>
</dbReference>
<evidence type="ECO:0000313" key="4">
    <source>
        <dbReference type="Proteomes" id="UP000319732"/>
    </source>
</evidence>
<dbReference type="Gene3D" id="2.150.10.10">
    <property type="entry name" value="Serralysin-like metalloprotease, C-terminal"/>
    <property type="match status" value="1"/>
</dbReference>
<dbReference type="SUPFAM" id="SSF51120">
    <property type="entry name" value="beta-Roll"/>
    <property type="match status" value="2"/>
</dbReference>
<evidence type="ECO:0000256" key="2">
    <source>
        <dbReference type="SAM" id="MobiDB-lite"/>
    </source>
</evidence>
<dbReference type="EMBL" id="VHSG01000026">
    <property type="protein sequence ID" value="TQV69957.1"/>
    <property type="molecule type" value="Genomic_DNA"/>
</dbReference>
<evidence type="ECO:0000256" key="1">
    <source>
        <dbReference type="ARBA" id="ARBA00022837"/>
    </source>
</evidence>
<sequence length="2176" mass="234825">MPPSLFGSRTAGSGLAAWNPNTPRNENLLANQNGTAHTIHNGRVYEWNRGTHQMVPTAVTNAESLKLGTDGIAYVRKNNGDLEGLTDRPYQAPAPASDTASIVSNDQTPATKPQGPFVGQIPSDARDFAVQSAERAYYVDNGGKLFSLDRSGTTENVGDTIGLPTQTPLKSVAVDRNDRLWLLDDSDQLWRKGPADSGGWEQHKQPAINAGDKIQGLRVLGDGLPAVDMKTQTGELQTQRPWVKNNVHTPDWSEVPFRYETRRPIDSAFMQNRIPRTTVNAGVSLFNATTQRRDSKPIADMWHGGKSHFIRNPRGKYSESHRHVVPDLRKGIEQDVAALRQANTQLAPEHRQTLRNSNLGAAVQDRTAQSLDRISRALGLVAPGGGENPGYQQGKEFKKYSGVGAGRVRSDNNALYLAQSRYNSALGADANDPVNRSFNSLLDKGVYIPTGSEEILLGKNGLPKTIKNTLEVPMGTILRGANILQRAGQGLGSINPGPESADTTRELLNSEASTFANHGLNQWADVNFNDLRQLKRQLALFDRYAGMANNPNDPMMRVLSQSGGMQGDPVENYVSVANGDMMLAEHLRLSKNTTLGIGTGAISSLFSLAPSGVLAVPEVSLARTKGAMLEFERRGPGQEVKFIGDSRTGGSLGADVYVGVESGKYGNFSSFVGGQVGVSGKVSRNHRFEGTSLFHDTGTNSNTGNPSRVNPGVERIGQLMQDKNADPLKFLNSAQLNENGRKNTTDASVNPRVGAGLFLTVDGPSYPDGQAQAIVGAGVTAQADFLHYRATDGHEVGPKGVEERYSGRQFDPTAGAGLNAGVFGAGRNVHIAPAETGFHRTAAGLDIGVGHQFDRFAGGGPQTGILNNVPLPREEQKFNHEGVFWKDFKEWVVQDVSDLKKPEKFPHIAELSAALPGFEQTLDKLIANGDPIVFDTALSDEAKDKIANYNPQTDGEYGEFARRIAKDPKNHYIDVFAQYGLKSRQDSAGFNMGVMYNDKAQYAQLVLPGWVFFHYPQGTGADAPKLPSGMPKPASFSLSGNAFNGHEVAEPDYGRLQERFGNLDSARLSREQLSANFALVPDGRSLALDGQEADQRIALQNGRLVYRPGAEPAAYQNLTMGADPSAFVNQVMDQSTDFVPLPQEMVRQLADTDRKSEGLGPLLQAMHAGRSGALPQEYTAQLSNGDFNKLQNLAQDPNTSRIPVQLAAGLVDPLNTHTTSPNGLENAVSVRELMSNLAAKPGAANQLTPAQEYILGEFFPNADGALDRDALDRAVGNPERLAEVDSYLARLQAPQGPFNDNEVKYHVDRLRDNPNLNLTDLPPETQTLLNRHFGDSPQTYGPTNLDNVIHNAESYNQFVNDMEKPQPDISPLGNRNTHSWRVSGLTAAAGVGNVALGGAEINRAVQGLQSDDPAVKEASVQALGLVGGAMSADAISAGAGLVDQHVTRQITRAIDAGADAGTAGVKGLAHLSKGMRALGTVATGATTLLDAYGAFDSFAKGFHTDDTADKINHFVNSGLSTAGIGIGIGTGVGLATGSALGPIGLGVGLVLAGIQQGVNAAHQVDELEEYADLDTGEIWDTGWHLFWGNKPADPIQQEYATNFSQVAADQELAQFGKDMLNDNPNLGMVVLGRGTAGYQHHDSGEYTPHWENRFNGTVDLRAGEGFDAAQLDGNYEDRYEGHDQRWASIHSDEQVMVAQHPELGPDDRVLIDTGEGDQTVYGREDNPNDFIVRAGKKEFIGGNQDDTFNIMGMRGDSGRLDGGEGEDTLNLSQIEEHGESTTGYTVDLEAGHMNRTLTDEDDRSREDHRYDLDNIEHAVGHGDMADTLIGTEGNNRLDGQGGGDTYHGGGGDDLMIVRPGDEAHGGQGNDVYNIIADMESERIDIHEERSDSDENLVVLDHELDAVHASELEESGPYSHDLVTTYGEGEAAVDVAYEDYYGETTDGQQFRKNTMNRLTDDGFMLIEAGERLIDSPESHTDEAMAVYLPEADGRSLHGNLHLDKENGEVSIGESGDDDRRSVDVPAHVEVALIGSHNDDVIRGDDGDDYIEGGGGNDELVGRGGNNGYGVTLYDTNREVYEARRDKDEALASEGVITQDEDADEPHWAVPDDYEFENATQTTVIDNSGANQGHLNMGGVNRDDIQFERDGDALIISPDRAAFEEREKQAYIEEQQEA</sequence>
<organism evidence="3 4">
    <name type="scientific">Exilibacterium tricleocarpae</name>
    <dbReference type="NCBI Taxonomy" id="2591008"/>
    <lineage>
        <taxon>Bacteria</taxon>
        <taxon>Pseudomonadati</taxon>
        <taxon>Pseudomonadota</taxon>
        <taxon>Gammaproteobacteria</taxon>
        <taxon>Cellvibrionales</taxon>
        <taxon>Cellvibrionaceae</taxon>
        <taxon>Exilibacterium</taxon>
    </lineage>
</organism>
<keyword evidence="1" id="KW-0106">Calcium</keyword>
<dbReference type="Pfam" id="PF00353">
    <property type="entry name" value="HemolysinCabind"/>
    <property type="match status" value="2"/>
</dbReference>
<dbReference type="GO" id="GO:0005509">
    <property type="term" value="F:calcium ion binding"/>
    <property type="evidence" value="ECO:0007669"/>
    <property type="project" value="InterPro"/>
</dbReference>
<dbReference type="InterPro" id="IPR018511">
    <property type="entry name" value="Hemolysin-typ_Ca-bd_CS"/>
</dbReference>
<dbReference type="OrthoDB" id="7029872at2"/>
<gene>
    <name evidence="3" type="ORF">FKG94_22660</name>
</gene>
<protein>
    <recommendedName>
        <fullName evidence="5">Calcium-binding protein</fullName>
    </recommendedName>
</protein>
<dbReference type="Proteomes" id="UP000319732">
    <property type="component" value="Unassembled WGS sequence"/>
</dbReference>
<feature type="region of interest" description="Disordered" evidence="2">
    <location>
        <begin position="1"/>
        <end position="22"/>
    </location>
</feature>
<reference evidence="3 4" key="1">
    <citation type="submission" date="2019-06" db="EMBL/GenBank/DDBJ databases">
        <title>Whole genome sequence for Cellvibrionaceae sp. R142.</title>
        <authorList>
            <person name="Wang G."/>
        </authorList>
    </citation>
    <scope>NUCLEOTIDE SEQUENCE [LARGE SCALE GENOMIC DNA]</scope>
    <source>
        <strain evidence="3 4">R142</strain>
    </source>
</reference>
<proteinExistence type="predicted"/>
<name>A0A545SYB4_9GAMM</name>
<keyword evidence="4" id="KW-1185">Reference proteome</keyword>